<proteinExistence type="predicted"/>
<evidence type="ECO:0000256" key="1">
    <source>
        <dbReference type="SAM" id="Phobius"/>
    </source>
</evidence>
<dbReference type="SUPFAM" id="SSF48452">
    <property type="entry name" value="TPR-like"/>
    <property type="match status" value="1"/>
</dbReference>
<accession>A0ABW2L6Z9</accession>
<evidence type="ECO:0000313" key="2">
    <source>
        <dbReference type="EMBL" id="MFC7338127.1"/>
    </source>
</evidence>
<dbReference type="Proteomes" id="UP001596472">
    <property type="component" value="Unassembled WGS sequence"/>
</dbReference>
<keyword evidence="1" id="KW-0472">Membrane</keyword>
<feature type="transmembrane region" description="Helical" evidence="1">
    <location>
        <begin position="16"/>
        <end position="36"/>
    </location>
</feature>
<evidence type="ECO:0000313" key="3">
    <source>
        <dbReference type="Proteomes" id="UP001596472"/>
    </source>
</evidence>
<gene>
    <name evidence="2" type="ORF">ACFQY0_13115</name>
</gene>
<keyword evidence="1" id="KW-0812">Transmembrane</keyword>
<organism evidence="2 3">
    <name type="scientific">Haloferula chungangensis</name>
    <dbReference type="NCBI Taxonomy" id="1048331"/>
    <lineage>
        <taxon>Bacteria</taxon>
        <taxon>Pseudomonadati</taxon>
        <taxon>Verrucomicrobiota</taxon>
        <taxon>Verrucomicrobiia</taxon>
        <taxon>Verrucomicrobiales</taxon>
        <taxon>Verrucomicrobiaceae</taxon>
        <taxon>Haloferula</taxon>
    </lineage>
</organism>
<dbReference type="RefSeq" id="WP_379713097.1">
    <property type="nucleotide sequence ID" value="NZ_JBHTBS010000006.1"/>
</dbReference>
<dbReference type="EMBL" id="JBHTBS010000006">
    <property type="protein sequence ID" value="MFC7338127.1"/>
    <property type="molecule type" value="Genomic_DNA"/>
</dbReference>
<keyword evidence="1" id="KW-1133">Transmembrane helix</keyword>
<keyword evidence="3" id="KW-1185">Reference proteome</keyword>
<dbReference type="Gene3D" id="1.25.40.10">
    <property type="entry name" value="Tetratricopeptide repeat domain"/>
    <property type="match status" value="1"/>
</dbReference>
<sequence length="574" mass="64065">MNPLTQIPSTWANLHILWRFLIVLLLLGAGLLAALVPGKAAYHRWKSSRNFEEASKALAASRFTEARDLSLQILRQDSTSYEALPILLRSASALKDPKAGDVAIAILRDIRSTPEDKVVAWRYLCQSGPTYIPLKSWAHLTDQNKQSLDYQLPIIDRLLYDQMLPAATAIVISFPKPYPVELNSRLLTILARKNSPESLAEFHRRLASQLRDTPEAWPRLLETVDEISQADLARDVYDALPESAHSQPSSDPLVDLRITRCQMAAQPEKSEELLRAAIKRHEERHSIELARWLLQIGHPEEAANFLSLGKPSEFSDLYQLQLQYLEATGANDKLKSFLEAAPREVPNWKVQTRLAVLGRENGDHDLAKLAVKSALESATESADPAALIDLARDAQKRGLDDLSIDAWTRALIRGTGPLPPSESISHVIARLSAQGREDELYAVLSSLHAIESDNRVIHAQFLYISCLSGRAEAQYVVEQLSPLQEKYPELLALRSILAISHVLNGDFEKADELTNDPAIDWFSTNPAYRAIRGIVLAKNGKSEEASVYFEKLPWDDLLPSEKRVFETLAAPAAE</sequence>
<protein>
    <submittedName>
        <fullName evidence="2">Tetratricopeptide repeat protein</fullName>
    </submittedName>
</protein>
<reference evidence="3" key="1">
    <citation type="journal article" date="2019" name="Int. J. Syst. Evol. Microbiol.">
        <title>The Global Catalogue of Microorganisms (GCM) 10K type strain sequencing project: providing services to taxonomists for standard genome sequencing and annotation.</title>
        <authorList>
            <consortium name="The Broad Institute Genomics Platform"/>
            <consortium name="The Broad Institute Genome Sequencing Center for Infectious Disease"/>
            <person name="Wu L."/>
            <person name="Ma J."/>
        </authorList>
    </citation>
    <scope>NUCLEOTIDE SEQUENCE [LARGE SCALE GENOMIC DNA]</scope>
    <source>
        <strain evidence="3">CGMCC 4.1467</strain>
    </source>
</reference>
<name>A0ABW2L6Z9_9BACT</name>
<dbReference type="InterPro" id="IPR011990">
    <property type="entry name" value="TPR-like_helical_dom_sf"/>
</dbReference>
<comment type="caution">
    <text evidence="2">The sequence shown here is derived from an EMBL/GenBank/DDBJ whole genome shotgun (WGS) entry which is preliminary data.</text>
</comment>